<evidence type="ECO:0000256" key="1">
    <source>
        <dbReference type="SAM" id="MobiDB-lite"/>
    </source>
</evidence>
<comment type="caution">
    <text evidence="2">The sequence shown here is derived from an EMBL/GenBank/DDBJ whole genome shotgun (WGS) entry which is preliminary data.</text>
</comment>
<keyword evidence="3" id="KW-1185">Reference proteome</keyword>
<dbReference type="EMBL" id="BMHI01000001">
    <property type="protein sequence ID" value="GGB15922.1"/>
    <property type="molecule type" value="Genomic_DNA"/>
</dbReference>
<feature type="region of interest" description="Disordered" evidence="1">
    <location>
        <begin position="45"/>
        <end position="96"/>
    </location>
</feature>
<feature type="compositionally biased region" description="Polar residues" evidence="1">
    <location>
        <begin position="77"/>
        <end position="90"/>
    </location>
</feature>
<gene>
    <name evidence="2" type="ORF">GCM10011492_02040</name>
</gene>
<evidence type="ECO:0000313" key="3">
    <source>
        <dbReference type="Proteomes" id="UP000636793"/>
    </source>
</evidence>
<dbReference type="Proteomes" id="UP000636793">
    <property type="component" value="Unassembled WGS sequence"/>
</dbReference>
<dbReference type="AlphaFoldDB" id="A0A916SVE6"/>
<proteinExistence type="predicted"/>
<accession>A0A916SVE6</accession>
<protein>
    <submittedName>
        <fullName evidence="2">Uncharacterized protein</fullName>
    </submittedName>
</protein>
<feature type="compositionally biased region" description="Basic and acidic residues" evidence="1">
    <location>
        <begin position="61"/>
        <end position="76"/>
    </location>
</feature>
<name>A0A916SVE6_9MICO</name>
<reference evidence="2" key="2">
    <citation type="submission" date="2020-09" db="EMBL/GenBank/DDBJ databases">
        <authorList>
            <person name="Sun Q."/>
            <person name="Zhou Y."/>
        </authorList>
    </citation>
    <scope>NUCLEOTIDE SEQUENCE</scope>
    <source>
        <strain evidence="2">CGMCC 1.15085</strain>
    </source>
</reference>
<reference evidence="2" key="1">
    <citation type="journal article" date="2014" name="Int. J. Syst. Evol. Microbiol.">
        <title>Complete genome sequence of Corynebacterium casei LMG S-19264T (=DSM 44701T), isolated from a smear-ripened cheese.</title>
        <authorList>
            <consortium name="US DOE Joint Genome Institute (JGI-PGF)"/>
            <person name="Walter F."/>
            <person name="Albersmeier A."/>
            <person name="Kalinowski J."/>
            <person name="Ruckert C."/>
        </authorList>
    </citation>
    <scope>NUCLEOTIDE SEQUENCE</scope>
    <source>
        <strain evidence="2">CGMCC 1.15085</strain>
    </source>
</reference>
<sequence>MGAAVPKGTAVPVTCAPDFEEQRVGPADVVAVVLGAAPSWLDELQPVSASEPAHATTASSVRERGCERRASADTRHSVANSGNRWRTSTIGGRAYP</sequence>
<organism evidence="2 3">
    <name type="scientific">Flexivirga endophytica</name>
    <dbReference type="NCBI Taxonomy" id="1849103"/>
    <lineage>
        <taxon>Bacteria</taxon>
        <taxon>Bacillati</taxon>
        <taxon>Actinomycetota</taxon>
        <taxon>Actinomycetes</taxon>
        <taxon>Micrococcales</taxon>
        <taxon>Dermacoccaceae</taxon>
        <taxon>Flexivirga</taxon>
    </lineage>
</organism>
<evidence type="ECO:0000313" key="2">
    <source>
        <dbReference type="EMBL" id="GGB15922.1"/>
    </source>
</evidence>